<protein>
    <submittedName>
        <fullName evidence="1">Uncharacterized protein</fullName>
    </submittedName>
</protein>
<dbReference type="EMBL" id="JAOVZB010000003">
    <property type="protein sequence ID" value="MCV2402700.1"/>
    <property type="molecule type" value="Genomic_DNA"/>
</dbReference>
<evidence type="ECO:0000313" key="1">
    <source>
        <dbReference type="EMBL" id="MCV2402700.1"/>
    </source>
</evidence>
<reference evidence="1 2" key="1">
    <citation type="submission" date="2022-10" db="EMBL/GenBank/DDBJ databases">
        <title>Marinomonas transparenta sp. nov. and Marinomonas sargassi sp. nov., isolated from marine alga (Sargassum natans (L.) Gaillon).</title>
        <authorList>
            <person name="Wang Y."/>
        </authorList>
    </citation>
    <scope>NUCLEOTIDE SEQUENCE [LARGE SCALE GENOMIC DNA]</scope>
    <source>
        <strain evidence="1 2">C2222</strain>
    </source>
</reference>
<keyword evidence="2" id="KW-1185">Reference proteome</keyword>
<name>A0ABT2YS51_9GAMM</name>
<dbReference type="RefSeq" id="WP_263530082.1">
    <property type="nucleotide sequence ID" value="NZ_JAOVZB010000003.1"/>
</dbReference>
<accession>A0ABT2YS51</accession>
<proteinExistence type="predicted"/>
<evidence type="ECO:0000313" key="2">
    <source>
        <dbReference type="Proteomes" id="UP001209713"/>
    </source>
</evidence>
<gene>
    <name evidence="1" type="ORF">OFY17_07370</name>
</gene>
<dbReference type="Proteomes" id="UP001209713">
    <property type="component" value="Unassembled WGS sequence"/>
</dbReference>
<comment type="caution">
    <text evidence="1">The sequence shown here is derived from an EMBL/GenBank/DDBJ whole genome shotgun (WGS) entry which is preliminary data.</text>
</comment>
<sequence length="161" mass="18663">MTLIIVLFVVFSLAGSVMWVLPSKRDRDRMSLRLKARKLGLNVQLTSVDLPDKWDKVKESHKVAAYSRYHIKPLEGVTKNVWFLPYEVWKYHSIVDGWWSSSEKDWNEAVKKVLQEKGALIKAINIAPEGVTLYWEEKGEEEDLEHLARLVDILATIKTIE</sequence>
<organism evidence="1 2">
    <name type="scientific">Marinomonas sargassi</name>
    <dbReference type="NCBI Taxonomy" id="2984494"/>
    <lineage>
        <taxon>Bacteria</taxon>
        <taxon>Pseudomonadati</taxon>
        <taxon>Pseudomonadota</taxon>
        <taxon>Gammaproteobacteria</taxon>
        <taxon>Oceanospirillales</taxon>
        <taxon>Oceanospirillaceae</taxon>
        <taxon>Marinomonas</taxon>
    </lineage>
</organism>